<dbReference type="AlphaFoldDB" id="A0A367IJ21"/>
<feature type="non-terminal residue" evidence="1">
    <location>
        <position position="1"/>
    </location>
</feature>
<dbReference type="OrthoDB" id="10265800at2759"/>
<dbReference type="InterPro" id="IPR036514">
    <property type="entry name" value="SGNH_hydro_sf"/>
</dbReference>
<dbReference type="EMBL" id="PJQM01007842">
    <property type="protein sequence ID" value="RCH77660.1"/>
    <property type="molecule type" value="Genomic_DNA"/>
</dbReference>
<sequence>ITAGMLAKNTNLDVVQYSTIKEYRGVSFTMGGDTQAASIANYIKHFQPDVYGASLGEKPARLCQNTFFCLDAHHDPEIDFLNAAQTGATSDKLPEQVDYLVQQIGLDTPHAKKWKLIHLYIGYNDASVACMNPQAVRDYKNNVRKSLEELVHRIDYAFINLIGLMRYDKIHHITDQKPGYKKKFVNDTIHISDYECYCCSVSNNDMGQVIVGYNQVLAELAEELNGSIIQNLAGALTGKMSKNIAVVFQPMNIDISSIPYYAFSNVDGYHPNVHAGTYLSRELWNQ</sequence>
<dbReference type="Pfam" id="PF00657">
    <property type="entry name" value="Lipase_GDSL"/>
    <property type="match status" value="1"/>
</dbReference>
<dbReference type="Gene3D" id="3.40.50.1110">
    <property type="entry name" value="SGNH hydrolase"/>
    <property type="match status" value="1"/>
</dbReference>
<name>A0A367IJ21_RHIST</name>
<gene>
    <name evidence="1" type="ORF">CU098_001455</name>
</gene>
<protein>
    <recommendedName>
        <fullName evidence="3">Phospholipase B1, membrane-associated</fullName>
    </recommendedName>
</protein>
<keyword evidence="2" id="KW-1185">Reference proteome</keyword>
<evidence type="ECO:0000313" key="2">
    <source>
        <dbReference type="Proteomes" id="UP000253551"/>
    </source>
</evidence>
<dbReference type="InterPro" id="IPR038885">
    <property type="entry name" value="PLB1"/>
</dbReference>
<dbReference type="SUPFAM" id="SSF52266">
    <property type="entry name" value="SGNH hydrolase"/>
    <property type="match status" value="1"/>
</dbReference>
<proteinExistence type="predicted"/>
<dbReference type="PANTHER" id="PTHR21325">
    <property type="entry name" value="PHOSPHOLIPASE B, PLB1"/>
    <property type="match status" value="1"/>
</dbReference>
<accession>A0A367IJ21</accession>
<feature type="non-terminal residue" evidence="1">
    <location>
        <position position="286"/>
    </location>
</feature>
<comment type="caution">
    <text evidence="1">The sequence shown here is derived from an EMBL/GenBank/DDBJ whole genome shotgun (WGS) entry which is preliminary data.</text>
</comment>
<dbReference type="PANTHER" id="PTHR21325:SF31">
    <property type="entry name" value="GH22081P-RELATED"/>
    <property type="match status" value="1"/>
</dbReference>
<reference evidence="1 2" key="1">
    <citation type="journal article" date="2018" name="G3 (Bethesda)">
        <title>Phylogenetic and Phylogenomic Definition of Rhizopus Species.</title>
        <authorList>
            <person name="Gryganskyi A.P."/>
            <person name="Golan J."/>
            <person name="Dolatabadi S."/>
            <person name="Mondo S."/>
            <person name="Robb S."/>
            <person name="Idnurm A."/>
            <person name="Muszewska A."/>
            <person name="Steczkiewicz K."/>
            <person name="Masonjones S."/>
            <person name="Liao H.L."/>
            <person name="Gajdeczka M.T."/>
            <person name="Anike F."/>
            <person name="Vuek A."/>
            <person name="Anishchenko I.M."/>
            <person name="Voigt K."/>
            <person name="de Hoog G.S."/>
            <person name="Smith M.E."/>
            <person name="Heitman J."/>
            <person name="Vilgalys R."/>
            <person name="Stajich J.E."/>
        </authorList>
    </citation>
    <scope>NUCLEOTIDE SEQUENCE [LARGE SCALE GENOMIC DNA]</scope>
    <source>
        <strain evidence="1 2">LSU 92-RS-03</strain>
    </source>
</reference>
<dbReference type="GO" id="GO:0006644">
    <property type="term" value="P:phospholipid metabolic process"/>
    <property type="evidence" value="ECO:0007669"/>
    <property type="project" value="TreeGrafter"/>
</dbReference>
<organism evidence="1 2">
    <name type="scientific">Rhizopus stolonifer</name>
    <name type="common">Rhizopus nigricans</name>
    <dbReference type="NCBI Taxonomy" id="4846"/>
    <lineage>
        <taxon>Eukaryota</taxon>
        <taxon>Fungi</taxon>
        <taxon>Fungi incertae sedis</taxon>
        <taxon>Mucoromycota</taxon>
        <taxon>Mucoromycotina</taxon>
        <taxon>Mucoromycetes</taxon>
        <taxon>Mucorales</taxon>
        <taxon>Mucorineae</taxon>
        <taxon>Rhizopodaceae</taxon>
        <taxon>Rhizopus</taxon>
    </lineage>
</organism>
<evidence type="ECO:0000313" key="1">
    <source>
        <dbReference type="EMBL" id="RCH77660.1"/>
    </source>
</evidence>
<dbReference type="GO" id="GO:0004620">
    <property type="term" value="F:phospholipase activity"/>
    <property type="evidence" value="ECO:0007669"/>
    <property type="project" value="InterPro"/>
</dbReference>
<dbReference type="Proteomes" id="UP000253551">
    <property type="component" value="Unassembled WGS sequence"/>
</dbReference>
<dbReference type="InterPro" id="IPR001087">
    <property type="entry name" value="GDSL"/>
</dbReference>
<dbReference type="STRING" id="4846.A0A367IJ21"/>
<evidence type="ECO:0008006" key="3">
    <source>
        <dbReference type="Google" id="ProtNLM"/>
    </source>
</evidence>